<dbReference type="RefSeq" id="WP_126819461.1">
    <property type="nucleotide sequence ID" value="NZ_PIPS01000001.1"/>
</dbReference>
<dbReference type="AlphaFoldDB" id="A0AA94EGS4"/>
<comment type="caution">
    <text evidence="1">The sequence shown here is derived from an EMBL/GenBank/DDBJ whole genome shotgun (WGS) entry which is preliminary data.</text>
</comment>
<evidence type="ECO:0000313" key="1">
    <source>
        <dbReference type="EMBL" id="RUO45069.1"/>
    </source>
</evidence>
<keyword evidence="2" id="KW-1185">Reference proteome</keyword>
<proteinExistence type="predicted"/>
<dbReference type="Proteomes" id="UP000286680">
    <property type="component" value="Unassembled WGS sequence"/>
</dbReference>
<evidence type="ECO:0008006" key="3">
    <source>
        <dbReference type="Google" id="ProtNLM"/>
    </source>
</evidence>
<dbReference type="EMBL" id="PIPS01000001">
    <property type="protein sequence ID" value="RUO45069.1"/>
    <property type="molecule type" value="Genomic_DNA"/>
</dbReference>
<name>A0AA94EGS4_9GAMM</name>
<gene>
    <name evidence="1" type="ORF">CWE23_03340</name>
</gene>
<organism evidence="1 2">
    <name type="scientific">Idiomarina aquatica</name>
    <dbReference type="NCBI Taxonomy" id="1327752"/>
    <lineage>
        <taxon>Bacteria</taxon>
        <taxon>Pseudomonadati</taxon>
        <taxon>Pseudomonadota</taxon>
        <taxon>Gammaproteobacteria</taxon>
        <taxon>Alteromonadales</taxon>
        <taxon>Idiomarinaceae</taxon>
        <taxon>Idiomarina</taxon>
    </lineage>
</organism>
<accession>A0AA94EGS4</accession>
<reference evidence="2" key="1">
    <citation type="journal article" date="2018" name="Front. Microbiol.">
        <title>Genome-Based Analysis Reveals the Taxonomy and Diversity of the Family Idiomarinaceae.</title>
        <authorList>
            <person name="Liu Y."/>
            <person name="Lai Q."/>
            <person name="Shao Z."/>
        </authorList>
    </citation>
    <scope>NUCLEOTIDE SEQUENCE [LARGE SCALE GENOMIC DNA]</scope>
    <source>
        <strain evidence="2">SN-14</strain>
    </source>
</reference>
<evidence type="ECO:0000313" key="2">
    <source>
        <dbReference type="Proteomes" id="UP000286680"/>
    </source>
</evidence>
<protein>
    <recommendedName>
        <fullName evidence="3">DUF3806 domain-containing protein</fullName>
    </recommendedName>
</protein>
<sequence length="136" mass="15267">MSNTNYTEMMKCLSEDAVNFVESEFGLKLDFSVDSIQFIDNVISQLKLKFAEQLSDDKLVFTLSNMLGAYCGEVFKQHIGGAWLVVEESEGQHQCFVEHGGKTFPFAGIVYINLTSERNKSVSEYFALAAEPFLVN</sequence>